<accession>A0ABX5EG68</accession>
<dbReference type="EMBL" id="PVTX01000006">
    <property type="protein sequence ID" value="PRZ06472.1"/>
    <property type="molecule type" value="Genomic_DNA"/>
</dbReference>
<comment type="caution">
    <text evidence="2">The sequence shown here is derived from an EMBL/GenBank/DDBJ whole genome shotgun (WGS) entry which is preliminary data.</text>
</comment>
<proteinExistence type="predicted"/>
<dbReference type="Gene3D" id="3.40.50.720">
    <property type="entry name" value="NAD(P)-binding Rossmann-like Domain"/>
    <property type="match status" value="1"/>
</dbReference>
<name>A0ABX5EG68_9MICO</name>
<dbReference type="InterPro" id="IPR051606">
    <property type="entry name" value="Polyketide_Oxido-like"/>
</dbReference>
<dbReference type="SUPFAM" id="SSF51735">
    <property type="entry name" value="NAD(P)-binding Rossmann-fold domains"/>
    <property type="match status" value="1"/>
</dbReference>
<dbReference type="Pfam" id="PF13460">
    <property type="entry name" value="NAD_binding_10"/>
    <property type="match status" value="1"/>
</dbReference>
<gene>
    <name evidence="2" type="ORF">BCL65_106147</name>
</gene>
<feature type="domain" description="NAD(P)-binding" evidence="1">
    <location>
        <begin position="8"/>
        <end position="203"/>
    </location>
</feature>
<dbReference type="InterPro" id="IPR036291">
    <property type="entry name" value="NAD(P)-bd_dom_sf"/>
</dbReference>
<organism evidence="2 3">
    <name type="scientific">Isoptericola halotolerans</name>
    <dbReference type="NCBI Taxonomy" id="300560"/>
    <lineage>
        <taxon>Bacteria</taxon>
        <taxon>Bacillati</taxon>
        <taxon>Actinomycetota</taxon>
        <taxon>Actinomycetes</taxon>
        <taxon>Micrococcales</taxon>
        <taxon>Promicromonosporaceae</taxon>
        <taxon>Isoptericola</taxon>
    </lineage>
</organism>
<dbReference type="PANTHER" id="PTHR43355:SF2">
    <property type="entry name" value="FLAVIN REDUCTASE (NADPH)"/>
    <property type="match status" value="1"/>
</dbReference>
<protein>
    <recommendedName>
        <fullName evidence="1">NAD(P)-binding domain-containing protein</fullName>
    </recommendedName>
</protein>
<dbReference type="InterPro" id="IPR016040">
    <property type="entry name" value="NAD(P)-bd_dom"/>
</dbReference>
<sequence length="214" mass="22258">MARITVIGGTGYAGTHIVREAAARGHEVRSLSRSAPAERVDSVEYTEGSVLDDAAIAAALDGTDVVVASVSPRGDMAGQVRPAYARLAAAAQERGVRLAVVGGASSLQVAGGGPRLLDTPEFPDAFKDEAAEFAAILDDLREASPELDWFYLSPAATFGAYAPGEDTGSYRVGGDVLLTDDAGESAISGPDFARALVDEIETPAHRRTRFTVAH</sequence>
<reference evidence="2 3" key="1">
    <citation type="submission" date="2018-03" db="EMBL/GenBank/DDBJ databases">
        <title>Comparative analysis of microorganisms from saline springs in Andes Mountain Range, Colombia.</title>
        <authorList>
            <person name="Rubin E."/>
        </authorList>
    </citation>
    <scope>NUCLEOTIDE SEQUENCE [LARGE SCALE GENOMIC DNA]</scope>
    <source>
        <strain evidence="2 3">CG 23</strain>
    </source>
</reference>
<dbReference type="RefSeq" id="WP_106267680.1">
    <property type="nucleotide sequence ID" value="NZ_PVTX01000006.1"/>
</dbReference>
<dbReference type="PANTHER" id="PTHR43355">
    <property type="entry name" value="FLAVIN REDUCTASE (NADPH)"/>
    <property type="match status" value="1"/>
</dbReference>
<keyword evidence="3" id="KW-1185">Reference proteome</keyword>
<evidence type="ECO:0000313" key="3">
    <source>
        <dbReference type="Proteomes" id="UP000239895"/>
    </source>
</evidence>
<evidence type="ECO:0000313" key="2">
    <source>
        <dbReference type="EMBL" id="PRZ06472.1"/>
    </source>
</evidence>
<evidence type="ECO:0000259" key="1">
    <source>
        <dbReference type="Pfam" id="PF13460"/>
    </source>
</evidence>
<dbReference type="Proteomes" id="UP000239895">
    <property type="component" value="Unassembled WGS sequence"/>
</dbReference>